<dbReference type="SUPFAM" id="SSF51735">
    <property type="entry name" value="NAD(P)-binding Rossmann-fold domains"/>
    <property type="match status" value="1"/>
</dbReference>
<dbReference type="PANTHER" id="PTHR32487">
    <property type="entry name" value="3-OXO-DELTA(4,5)-STEROID 5-BETA-REDUCTASE"/>
    <property type="match status" value="1"/>
</dbReference>
<dbReference type="GO" id="GO:0016627">
    <property type="term" value="F:oxidoreductase activity, acting on the CH-CH group of donors"/>
    <property type="evidence" value="ECO:0007669"/>
    <property type="project" value="UniProtKB-ARBA"/>
</dbReference>
<reference evidence="2" key="1">
    <citation type="submission" date="2023-10" db="EMBL/GenBank/DDBJ databases">
        <title>Chromosome-level genome of the transformable northern wattle, Acacia crassicarpa.</title>
        <authorList>
            <person name="Massaro I."/>
            <person name="Sinha N.R."/>
            <person name="Poethig S."/>
            <person name="Leichty A.R."/>
        </authorList>
    </citation>
    <scope>NUCLEOTIDE SEQUENCE</scope>
    <source>
        <strain evidence="2">Acra3RX</strain>
        <tissue evidence="2">Leaf</tissue>
    </source>
</reference>
<dbReference type="EMBL" id="JAWXYG010000003">
    <property type="protein sequence ID" value="KAK4278577.1"/>
    <property type="molecule type" value="Genomic_DNA"/>
</dbReference>
<evidence type="ECO:0000313" key="3">
    <source>
        <dbReference type="Proteomes" id="UP001293593"/>
    </source>
</evidence>
<dbReference type="PANTHER" id="PTHR32487:SF12">
    <property type="entry name" value="3-OXO-DELTA(4,5)-STEROID 5-BETA-REDUCTASE"/>
    <property type="match status" value="1"/>
</dbReference>
<dbReference type="AlphaFoldDB" id="A0AAE1MWK9"/>
<evidence type="ECO:0000313" key="2">
    <source>
        <dbReference type="EMBL" id="KAK4278577.1"/>
    </source>
</evidence>
<comment type="caution">
    <text evidence="2">The sequence shown here is derived from an EMBL/GenBank/DDBJ whole genome shotgun (WGS) entry which is preliminary data.</text>
</comment>
<dbReference type="Pfam" id="PF22917">
    <property type="entry name" value="PRISE"/>
    <property type="match status" value="1"/>
</dbReference>
<accession>A0AAE1MWK9</accession>
<sequence>MPMPTTFPSLVSTAVSEEANNVAIIFGVTGLVGREIAKSLICSESSWKVYGIARNPETQPITMKSCNPYHFISCDLLNPLETQKKLSLLDDVTHVFWVTWASQFPLDSQQSYEQNKTMFSNALNTLIMVAKNLKHVSLQTGTKHYISLQPPFEHPLKKRLNFYYYHEEFPRIITSKTPNFYYALEDLLTEKLNGKVCWSVHRPGLLLGNSTRSFYNFMGSLCVYGTFCKHLNIPFVFGGTRECWEEPYIDGSDSRLVAEQHIWAATKQATDCCYRKGEAFNAIDGSSFTWKEIWPILGKKLGAHVPEEEEEMVCEGLWYCREMGGDERKKKVWEEIVEKHGLVRTKMEDLANWGFLDALFRFPVKLLVSREKVDGFGFVKRCNTLNCMLYWIDCERDNKLIPRLDN</sequence>
<keyword evidence="3" id="KW-1185">Reference proteome</keyword>
<feature type="domain" description="PRISE-like Rossmann-fold" evidence="1">
    <location>
        <begin position="82"/>
        <end position="345"/>
    </location>
</feature>
<name>A0AAE1MWK9_9FABA</name>
<proteinExistence type="predicted"/>
<dbReference type="InterPro" id="IPR055222">
    <property type="entry name" value="PRISE-like_Rossmann-fold"/>
</dbReference>
<evidence type="ECO:0000259" key="1">
    <source>
        <dbReference type="Pfam" id="PF22917"/>
    </source>
</evidence>
<organism evidence="2 3">
    <name type="scientific">Acacia crassicarpa</name>
    <name type="common">northern wattle</name>
    <dbReference type="NCBI Taxonomy" id="499986"/>
    <lineage>
        <taxon>Eukaryota</taxon>
        <taxon>Viridiplantae</taxon>
        <taxon>Streptophyta</taxon>
        <taxon>Embryophyta</taxon>
        <taxon>Tracheophyta</taxon>
        <taxon>Spermatophyta</taxon>
        <taxon>Magnoliopsida</taxon>
        <taxon>eudicotyledons</taxon>
        <taxon>Gunneridae</taxon>
        <taxon>Pentapetalae</taxon>
        <taxon>rosids</taxon>
        <taxon>fabids</taxon>
        <taxon>Fabales</taxon>
        <taxon>Fabaceae</taxon>
        <taxon>Caesalpinioideae</taxon>
        <taxon>mimosoid clade</taxon>
        <taxon>Acacieae</taxon>
        <taxon>Acacia</taxon>
    </lineage>
</organism>
<gene>
    <name evidence="2" type="ORF">QN277_016406</name>
</gene>
<dbReference type="Proteomes" id="UP001293593">
    <property type="component" value="Unassembled WGS sequence"/>
</dbReference>
<dbReference type="GO" id="GO:0006629">
    <property type="term" value="P:lipid metabolic process"/>
    <property type="evidence" value="ECO:0007669"/>
    <property type="project" value="UniProtKB-ARBA"/>
</dbReference>
<protein>
    <recommendedName>
        <fullName evidence="1">PRISE-like Rossmann-fold domain-containing protein</fullName>
    </recommendedName>
</protein>
<dbReference type="InterPro" id="IPR036291">
    <property type="entry name" value="NAD(P)-bd_dom_sf"/>
</dbReference>
<dbReference type="Gene3D" id="3.40.50.720">
    <property type="entry name" value="NAD(P)-binding Rossmann-like Domain"/>
    <property type="match status" value="1"/>
</dbReference>
<dbReference type="CDD" id="cd08948">
    <property type="entry name" value="5beta-POR_like_SDR_a"/>
    <property type="match status" value="1"/>
</dbReference>